<comment type="caution">
    <text evidence="11">The sequence shown here is derived from an EMBL/GenBank/DDBJ whole genome shotgun (WGS) entry which is preliminary data.</text>
</comment>
<dbReference type="PANTHER" id="PTHR45678">
    <property type="entry name" value="MITOCHONDRIAL 2-OXODICARBOXYLATE CARRIER 1-RELATED"/>
    <property type="match status" value="1"/>
</dbReference>
<accession>A0ABQ7JJD1</accession>
<evidence type="ECO:0000256" key="5">
    <source>
        <dbReference type="ARBA" id="ARBA00022989"/>
    </source>
</evidence>
<feature type="non-terminal residue" evidence="11">
    <location>
        <position position="62"/>
    </location>
</feature>
<proteinExistence type="inferred from homology"/>
<protein>
    <recommendedName>
        <fullName evidence="13">Mitochondrial carrier</fullName>
    </recommendedName>
</protein>
<evidence type="ECO:0000256" key="2">
    <source>
        <dbReference type="ARBA" id="ARBA00006375"/>
    </source>
</evidence>
<keyword evidence="3 8" id="KW-0812">Transmembrane</keyword>
<gene>
    <name evidence="11" type="ORF">BGZ96_003672</name>
</gene>
<sequence>MAHIQTQQDLAAAKSSKFAQKLAAGAIAGITGVLIVYPLDMVKTRLQNQKMDAAGKLQYRGG</sequence>
<comment type="subcellular location">
    <subcellularLocation>
        <location evidence="1">Mitochondrion inner membrane</location>
        <topology evidence="1">Multi-pass membrane protein</topology>
    </subcellularLocation>
</comment>
<evidence type="ECO:0000313" key="12">
    <source>
        <dbReference type="Proteomes" id="UP001194696"/>
    </source>
</evidence>
<keyword evidence="4" id="KW-0999">Mitochondrion inner membrane</keyword>
<evidence type="ECO:0000256" key="7">
    <source>
        <dbReference type="ARBA" id="ARBA00023136"/>
    </source>
</evidence>
<dbReference type="EMBL" id="JAAAIM010001806">
    <property type="protein sequence ID" value="KAG0275735.1"/>
    <property type="molecule type" value="Genomic_DNA"/>
</dbReference>
<keyword evidence="12" id="KW-1185">Reference proteome</keyword>
<keyword evidence="9" id="KW-0813">Transport</keyword>
<evidence type="ECO:0008006" key="13">
    <source>
        <dbReference type="Google" id="ProtNLM"/>
    </source>
</evidence>
<name>A0ABQ7JJD1_9FUNG</name>
<dbReference type="PROSITE" id="PS50920">
    <property type="entry name" value="SOLCAR"/>
    <property type="match status" value="1"/>
</dbReference>
<evidence type="ECO:0000256" key="10">
    <source>
        <dbReference type="SAM" id="Phobius"/>
    </source>
</evidence>
<dbReference type="PANTHER" id="PTHR45678:SF9">
    <property type="entry name" value="CALCIUM-BINDING MITOCHONDRIAL CARRIER PROTEIN ARALAR1"/>
    <property type="match status" value="1"/>
</dbReference>
<evidence type="ECO:0000256" key="9">
    <source>
        <dbReference type="RuleBase" id="RU000488"/>
    </source>
</evidence>
<dbReference type="InterPro" id="IPR051028">
    <property type="entry name" value="Mito_Solute_Carrier"/>
</dbReference>
<dbReference type="Pfam" id="PF00153">
    <property type="entry name" value="Mito_carr"/>
    <property type="match status" value="1"/>
</dbReference>
<keyword evidence="5 10" id="KW-1133">Transmembrane helix</keyword>
<dbReference type="Proteomes" id="UP001194696">
    <property type="component" value="Unassembled WGS sequence"/>
</dbReference>
<evidence type="ECO:0000256" key="4">
    <source>
        <dbReference type="ARBA" id="ARBA00022792"/>
    </source>
</evidence>
<keyword evidence="7 8" id="KW-0472">Membrane</keyword>
<evidence type="ECO:0000256" key="1">
    <source>
        <dbReference type="ARBA" id="ARBA00004448"/>
    </source>
</evidence>
<feature type="repeat" description="Solcar" evidence="8">
    <location>
        <begin position="16"/>
        <end position="62"/>
    </location>
</feature>
<comment type="similarity">
    <text evidence="2 9">Belongs to the mitochondrial carrier (TC 2.A.29) family.</text>
</comment>
<evidence type="ECO:0000313" key="11">
    <source>
        <dbReference type="EMBL" id="KAG0275735.1"/>
    </source>
</evidence>
<keyword evidence="6" id="KW-0496">Mitochondrion</keyword>
<dbReference type="Gene3D" id="1.50.40.10">
    <property type="entry name" value="Mitochondrial carrier domain"/>
    <property type="match status" value="1"/>
</dbReference>
<evidence type="ECO:0000256" key="6">
    <source>
        <dbReference type="ARBA" id="ARBA00023128"/>
    </source>
</evidence>
<organism evidence="11 12">
    <name type="scientific">Linnemannia gamsii</name>
    <dbReference type="NCBI Taxonomy" id="64522"/>
    <lineage>
        <taxon>Eukaryota</taxon>
        <taxon>Fungi</taxon>
        <taxon>Fungi incertae sedis</taxon>
        <taxon>Mucoromycota</taxon>
        <taxon>Mortierellomycotina</taxon>
        <taxon>Mortierellomycetes</taxon>
        <taxon>Mortierellales</taxon>
        <taxon>Mortierellaceae</taxon>
        <taxon>Linnemannia</taxon>
    </lineage>
</organism>
<dbReference type="InterPro" id="IPR023395">
    <property type="entry name" value="MCP_dom_sf"/>
</dbReference>
<dbReference type="InterPro" id="IPR018108">
    <property type="entry name" value="MCP_transmembrane"/>
</dbReference>
<evidence type="ECO:0000256" key="8">
    <source>
        <dbReference type="PROSITE-ProRule" id="PRU00282"/>
    </source>
</evidence>
<feature type="transmembrane region" description="Helical" evidence="10">
    <location>
        <begin position="22"/>
        <end position="42"/>
    </location>
</feature>
<dbReference type="SUPFAM" id="SSF103506">
    <property type="entry name" value="Mitochondrial carrier"/>
    <property type="match status" value="1"/>
</dbReference>
<reference evidence="11 12" key="1">
    <citation type="journal article" date="2020" name="Fungal Divers.">
        <title>Resolving the Mortierellaceae phylogeny through synthesis of multi-gene phylogenetics and phylogenomics.</title>
        <authorList>
            <person name="Vandepol N."/>
            <person name="Liber J."/>
            <person name="Desiro A."/>
            <person name="Na H."/>
            <person name="Kennedy M."/>
            <person name="Barry K."/>
            <person name="Grigoriev I.V."/>
            <person name="Miller A.N."/>
            <person name="O'Donnell K."/>
            <person name="Stajich J.E."/>
            <person name="Bonito G."/>
        </authorList>
    </citation>
    <scope>NUCLEOTIDE SEQUENCE [LARGE SCALE GENOMIC DNA]</scope>
    <source>
        <strain evidence="11 12">AD045</strain>
    </source>
</reference>
<evidence type="ECO:0000256" key="3">
    <source>
        <dbReference type="ARBA" id="ARBA00022692"/>
    </source>
</evidence>